<dbReference type="STRING" id="56216.A0A1A6GIH6"/>
<feature type="non-terminal residue" evidence="3">
    <location>
        <position position="133"/>
    </location>
</feature>
<dbReference type="EMBL" id="LZPO01087561">
    <property type="protein sequence ID" value="OBS66073.1"/>
    <property type="molecule type" value="Genomic_DNA"/>
</dbReference>
<reference evidence="3 4" key="1">
    <citation type="submission" date="2016-06" db="EMBL/GenBank/DDBJ databases">
        <title>The Draft Genome Sequence and Annotation of the Desert Woodrat Neotoma lepida.</title>
        <authorList>
            <person name="Campbell M."/>
            <person name="Oakeson K.F."/>
            <person name="Yandell M."/>
            <person name="Halpert J.R."/>
            <person name="Dearing D."/>
        </authorList>
    </citation>
    <scope>NUCLEOTIDE SEQUENCE [LARGE SCALE GENOMIC DNA]</scope>
    <source>
        <strain evidence="3">417</strain>
        <tissue evidence="3">Liver</tissue>
    </source>
</reference>
<dbReference type="AlphaFoldDB" id="A0A1A6GIH6"/>
<evidence type="ECO:0000313" key="4">
    <source>
        <dbReference type="Proteomes" id="UP000092124"/>
    </source>
</evidence>
<feature type="domain" description="Peptidase M12B propeptide" evidence="2">
    <location>
        <begin position="45"/>
        <end position="113"/>
    </location>
</feature>
<accession>A0A1A6GIH6</accession>
<evidence type="ECO:0000313" key="3">
    <source>
        <dbReference type="EMBL" id="OBS66073.1"/>
    </source>
</evidence>
<gene>
    <name evidence="3" type="ORF">A6R68_05387</name>
</gene>
<dbReference type="Proteomes" id="UP000092124">
    <property type="component" value="Unassembled WGS sequence"/>
</dbReference>
<protein>
    <recommendedName>
        <fullName evidence="2">Peptidase M12B propeptide domain-containing protein</fullName>
    </recommendedName>
</protein>
<comment type="caution">
    <text evidence="3">The sequence shown here is derived from an EMBL/GenBank/DDBJ whole genome shotgun (WGS) entry which is preliminary data.</text>
</comment>
<sequence length="133" mass="14561">MVRICPLYSTILQGLPPPLVLCPLCVQEREILEKGAPPNQADYVFVTPVEVDSGGSYISHDILHNRKRRSAHGASSSLHYRFSAFGQDLHLELKPSAILSSHFIVQTLKSRHVPSPPAQPGTSLTHCGLDVLT</sequence>
<proteinExistence type="predicted"/>
<keyword evidence="4" id="KW-1185">Reference proteome</keyword>
<dbReference type="InterPro" id="IPR002870">
    <property type="entry name" value="Peptidase_M12B_N"/>
</dbReference>
<evidence type="ECO:0000256" key="1">
    <source>
        <dbReference type="ARBA" id="ARBA00023157"/>
    </source>
</evidence>
<dbReference type="OrthoDB" id="412680at2759"/>
<dbReference type="Pfam" id="PF01562">
    <property type="entry name" value="Pep_M12B_propep"/>
    <property type="match status" value="1"/>
</dbReference>
<name>A0A1A6GIH6_NEOLE</name>
<organism evidence="3 4">
    <name type="scientific">Neotoma lepida</name>
    <name type="common">Desert woodrat</name>
    <dbReference type="NCBI Taxonomy" id="56216"/>
    <lineage>
        <taxon>Eukaryota</taxon>
        <taxon>Metazoa</taxon>
        <taxon>Chordata</taxon>
        <taxon>Craniata</taxon>
        <taxon>Vertebrata</taxon>
        <taxon>Euteleostomi</taxon>
        <taxon>Mammalia</taxon>
        <taxon>Eutheria</taxon>
        <taxon>Euarchontoglires</taxon>
        <taxon>Glires</taxon>
        <taxon>Rodentia</taxon>
        <taxon>Myomorpha</taxon>
        <taxon>Muroidea</taxon>
        <taxon>Cricetidae</taxon>
        <taxon>Neotominae</taxon>
        <taxon>Neotoma</taxon>
    </lineage>
</organism>
<keyword evidence="1" id="KW-1015">Disulfide bond</keyword>
<evidence type="ECO:0000259" key="2">
    <source>
        <dbReference type="Pfam" id="PF01562"/>
    </source>
</evidence>